<proteinExistence type="predicted"/>
<dbReference type="AlphaFoldDB" id="A0A3D9C514"/>
<sequence length="214" mass="25072">MTRVLFKKCLNLVKMKKYLIFIILFTCYNAFSQQFKSTKFIDSDVDSIRLITVYYPSMDEIHELKPRNTIDFPRILSDEEIKKQKAISQEDSIVKSQNIPKKIDSCKLSNLETRKVLNLIKKPNYGHALPGEYDIQLDLYKNNKVVQIVTISSQTKNLVIKKAGCKTHIDEDGQEIDPCFFRGMVSENLKKYIVSLLKSKKLWNKEQQFMEDYK</sequence>
<name>A0A3D9C514_9FLAO</name>
<dbReference type="EMBL" id="QNVT01000021">
    <property type="protein sequence ID" value="REC60788.1"/>
    <property type="molecule type" value="Genomic_DNA"/>
</dbReference>
<accession>A0A3D9C514</accession>
<gene>
    <name evidence="1" type="ORF">DRF65_19460</name>
</gene>
<comment type="caution">
    <text evidence="1">The sequence shown here is derived from an EMBL/GenBank/DDBJ whole genome shotgun (WGS) entry which is preliminary data.</text>
</comment>
<evidence type="ECO:0000313" key="2">
    <source>
        <dbReference type="Proteomes" id="UP000256686"/>
    </source>
</evidence>
<dbReference type="Proteomes" id="UP000256686">
    <property type="component" value="Unassembled WGS sequence"/>
</dbReference>
<evidence type="ECO:0000313" key="1">
    <source>
        <dbReference type="EMBL" id="REC60788.1"/>
    </source>
</evidence>
<reference evidence="2" key="1">
    <citation type="submission" date="2018-06" db="EMBL/GenBank/DDBJ databases">
        <authorList>
            <person name="Lum Nde A."/>
            <person name="Hugo C."/>
        </authorList>
    </citation>
    <scope>NUCLEOTIDE SEQUENCE [LARGE SCALE GENOMIC DNA]</scope>
    <source>
        <strain evidence="2">1_F178</strain>
    </source>
</reference>
<keyword evidence="2" id="KW-1185">Reference proteome</keyword>
<protein>
    <submittedName>
        <fullName evidence="1">Uncharacterized protein</fullName>
    </submittedName>
</protein>
<organism evidence="1 2">
    <name type="scientific">Chryseobacterium pennae</name>
    <dbReference type="NCBI Taxonomy" id="2258962"/>
    <lineage>
        <taxon>Bacteria</taxon>
        <taxon>Pseudomonadati</taxon>
        <taxon>Bacteroidota</taxon>
        <taxon>Flavobacteriia</taxon>
        <taxon>Flavobacteriales</taxon>
        <taxon>Weeksellaceae</taxon>
        <taxon>Chryseobacterium group</taxon>
        <taxon>Chryseobacterium</taxon>
    </lineage>
</organism>